<dbReference type="EMBL" id="GIBP01007254">
    <property type="protein sequence ID" value="NDV36223.1"/>
    <property type="molecule type" value="Transcribed_RNA"/>
</dbReference>
<keyword evidence="1" id="KW-0808">Transferase</keyword>
<name>A0A6B2LGN6_9EUKA</name>
<evidence type="ECO:0000259" key="2">
    <source>
        <dbReference type="Pfam" id="PF00534"/>
    </source>
</evidence>
<dbReference type="Pfam" id="PF00534">
    <property type="entry name" value="Glycos_transf_1"/>
    <property type="match status" value="1"/>
</dbReference>
<dbReference type="PANTHER" id="PTHR46656">
    <property type="entry name" value="PUTATIVE-RELATED"/>
    <property type="match status" value="1"/>
</dbReference>
<dbReference type="Gene3D" id="3.40.50.2000">
    <property type="entry name" value="Glycogen Phosphorylase B"/>
    <property type="match status" value="1"/>
</dbReference>
<proteinExistence type="predicted"/>
<accession>A0A6B2LGN6</accession>
<dbReference type="GO" id="GO:0016757">
    <property type="term" value="F:glycosyltransferase activity"/>
    <property type="evidence" value="ECO:0007669"/>
    <property type="project" value="UniProtKB-KW"/>
</dbReference>
<organism evidence="3">
    <name type="scientific">Arcella intermedia</name>
    <dbReference type="NCBI Taxonomy" id="1963864"/>
    <lineage>
        <taxon>Eukaryota</taxon>
        <taxon>Amoebozoa</taxon>
        <taxon>Tubulinea</taxon>
        <taxon>Elardia</taxon>
        <taxon>Arcellinida</taxon>
        <taxon>Sphaerothecina</taxon>
        <taxon>Arcellidae</taxon>
        <taxon>Arcella</taxon>
    </lineage>
</organism>
<dbReference type="PANTHER" id="PTHR46656:SF3">
    <property type="entry name" value="PUTATIVE-RELATED"/>
    <property type="match status" value="1"/>
</dbReference>
<evidence type="ECO:0000256" key="1">
    <source>
        <dbReference type="ARBA" id="ARBA00022676"/>
    </source>
</evidence>
<sequence length="129" mass="14615">MVQLFKAADAFVLPSRGEGWGLPVMEAMAMALPTISTNWSGPTDFLSNEVGYLVPVSEMILHEDWKTTGKLAQPSVVHLKEIMREVFTKRKEAQLKGNKARQHIIKNFSKEAVAEILIQHFQRIKKILK</sequence>
<dbReference type="CDD" id="cd03801">
    <property type="entry name" value="GT4_PimA-like"/>
    <property type="match status" value="1"/>
</dbReference>
<reference evidence="3" key="1">
    <citation type="journal article" date="2020" name="J. Eukaryot. Microbiol.">
        <title>De novo Sequencing, Assembly and Annotation of the Transcriptome for the Free-Living Testate Amoeba Arcella intermedia.</title>
        <authorList>
            <person name="Ribeiro G.M."/>
            <person name="Porfirio-Sousa A.L."/>
            <person name="Maurer-Alcala X.X."/>
            <person name="Katz L.A."/>
            <person name="Lahr D.J.G."/>
        </authorList>
    </citation>
    <scope>NUCLEOTIDE SEQUENCE</scope>
</reference>
<dbReference type="AlphaFoldDB" id="A0A6B2LGN6"/>
<feature type="domain" description="Glycosyl transferase family 1" evidence="2">
    <location>
        <begin position="2"/>
        <end position="57"/>
    </location>
</feature>
<dbReference type="InterPro" id="IPR001296">
    <property type="entry name" value="Glyco_trans_1"/>
</dbReference>
<keyword evidence="1" id="KW-0328">Glycosyltransferase</keyword>
<protein>
    <recommendedName>
        <fullName evidence="2">Glycosyl transferase family 1 domain-containing protein</fullName>
    </recommendedName>
</protein>
<dbReference type="SUPFAM" id="SSF53756">
    <property type="entry name" value="UDP-Glycosyltransferase/glycogen phosphorylase"/>
    <property type="match status" value="1"/>
</dbReference>
<evidence type="ECO:0000313" key="3">
    <source>
        <dbReference type="EMBL" id="NDV36223.1"/>
    </source>
</evidence>